<feature type="domain" description="PAZ" evidence="3">
    <location>
        <begin position="336"/>
        <end position="444"/>
    </location>
</feature>
<dbReference type="GO" id="GO:0003723">
    <property type="term" value="F:RNA binding"/>
    <property type="evidence" value="ECO:0007669"/>
    <property type="project" value="InterPro"/>
</dbReference>
<sequence length="954" mass="106458">MAGRGYGRGAGVCAARAPAAPDLGSLNLQEPTFGQREGNSGGESQPDLGRSRGWGDLKPAGAPTTVVVATPGPPGPAVATGSRTRTISGGSIITVTQSNEGKQRMDGNFDPKGACTFRVPRKFRGRFKTWTPFEKTIGTDRDGKLIPLKTNYFALQDPTHSPDYLIAYLTVNFDPYVKNKMQRHVIVESMRCFQDVSFYYDGRMGVFIAAHNKQLIFGANNELLENFSSNLNGEVKLTFMKNIGDPADLDDNNFNTTHGVLNSAFAKILVKRGYPESMVQVRDGFYMQKGYKEISGLAGLSYKLNVWPGLKPLLMKYDGGLLMNLDLCNLFFRSGTVLDAIKAVGNSRDVGTEAHCRAATEVLKGMVIITPYNQHCAYRIREVTPDLAGFEHSFTRKTTDKTTYESLQQQLSVKDYLCKVYNMVIQHPTQPLIYCEKLDADTLERPRQKRKTENDDPKLDWSLLVPEHCWLTGVTDDLKRNFKNWNAILESAKKEPTERAALLRTFAVNLEKNVEARRILTNWAMKLGVDLEDVMGRELPLVQLLQSQKPVPYERKDVDWTKNLRGGRLDEPKVVKSFTLVYAAQQEQQAKALYELLNKVGRPMGMDFEFPQIVPVASNDLKAFADAIRVAKKGSDIVMCLLPDDKKERYDAIKLETTRPGNGVPSQCILFKNATNVKSAMSIVTKVALQMNAKMGGALWHIKNPAIKGDGVMVVGCVVGRAVNMKKTKTAAFVASINSTYSSFASSADFFHSDTIDPATYRKHMGDLVNAYKDANQGKVPETVIIYRAMDREDEMYDVVGVRKPDGTLISGEVHLAADVLRELIGVNVKLMYCIALKKCSTRFFSEQMGNVQPGTIVDRKITIPGRNDFYLVSHCGRRGTVSPMYYFAVSDNTGIEFVDFQNFTFQMTHMYYNWSGTVKLPAVCQYAFKLATVMGEHSKIAPDPILNRKLWFL</sequence>
<feature type="domain" description="Piwi" evidence="4">
    <location>
        <begin position="637"/>
        <end position="940"/>
    </location>
</feature>
<dbReference type="SUPFAM" id="SSF101690">
    <property type="entry name" value="PAZ domain"/>
    <property type="match status" value="1"/>
</dbReference>
<dbReference type="SMART" id="SM00950">
    <property type="entry name" value="Piwi"/>
    <property type="match status" value="1"/>
</dbReference>
<dbReference type="PROSITE" id="PS50821">
    <property type="entry name" value="PAZ"/>
    <property type="match status" value="1"/>
</dbReference>
<dbReference type="Gene3D" id="3.40.50.2300">
    <property type="match status" value="1"/>
</dbReference>
<dbReference type="InterPro" id="IPR036397">
    <property type="entry name" value="RNaseH_sf"/>
</dbReference>
<evidence type="ECO:0000313" key="5">
    <source>
        <dbReference type="EMBL" id="OQV22304.1"/>
    </source>
</evidence>
<dbReference type="OrthoDB" id="445936at2759"/>
<dbReference type="InterPro" id="IPR036085">
    <property type="entry name" value="PAZ_dom_sf"/>
</dbReference>
<evidence type="ECO:0000259" key="3">
    <source>
        <dbReference type="PROSITE" id="PS50821"/>
    </source>
</evidence>
<dbReference type="InterPro" id="IPR003165">
    <property type="entry name" value="Piwi"/>
</dbReference>
<dbReference type="SUPFAM" id="SSF53098">
    <property type="entry name" value="Ribonuclease H-like"/>
    <property type="match status" value="1"/>
</dbReference>
<dbReference type="EMBL" id="MTYJ01000018">
    <property type="protein sequence ID" value="OQV22304.1"/>
    <property type="molecule type" value="Genomic_DNA"/>
</dbReference>
<comment type="caution">
    <text evidence="5">The sequence shown here is derived from an EMBL/GenBank/DDBJ whole genome shotgun (WGS) entry which is preliminary data.</text>
</comment>
<protein>
    <submittedName>
        <fullName evidence="5">Piwi-like protein 1</fullName>
    </submittedName>
</protein>
<proteinExistence type="inferred from homology"/>
<reference evidence="6" key="1">
    <citation type="submission" date="2017-01" db="EMBL/GenBank/DDBJ databases">
        <title>Comparative genomics of anhydrobiosis in the tardigrade Hypsibius dujardini.</title>
        <authorList>
            <person name="Yoshida Y."/>
            <person name="Koutsovoulos G."/>
            <person name="Laetsch D."/>
            <person name="Stevens L."/>
            <person name="Kumar S."/>
            <person name="Horikawa D."/>
            <person name="Ishino K."/>
            <person name="Komine S."/>
            <person name="Tomita M."/>
            <person name="Blaxter M."/>
            <person name="Arakawa K."/>
        </authorList>
    </citation>
    <scope>NUCLEOTIDE SEQUENCE [LARGE SCALE GENOMIC DNA]</scope>
    <source>
        <strain evidence="6">Z151</strain>
    </source>
</reference>
<evidence type="ECO:0000256" key="2">
    <source>
        <dbReference type="SAM" id="MobiDB-lite"/>
    </source>
</evidence>
<name>A0A1W0X4M4_HYPEX</name>
<feature type="region of interest" description="Disordered" evidence="2">
    <location>
        <begin position="18"/>
        <end position="84"/>
    </location>
</feature>
<dbReference type="Pfam" id="PF02171">
    <property type="entry name" value="Piwi"/>
    <property type="match status" value="1"/>
</dbReference>
<keyword evidence="6" id="KW-1185">Reference proteome</keyword>
<evidence type="ECO:0000259" key="4">
    <source>
        <dbReference type="PROSITE" id="PS50822"/>
    </source>
</evidence>
<dbReference type="Pfam" id="PF02170">
    <property type="entry name" value="PAZ"/>
    <property type="match status" value="1"/>
</dbReference>
<dbReference type="Gene3D" id="2.170.260.10">
    <property type="entry name" value="paz domain"/>
    <property type="match status" value="1"/>
</dbReference>
<dbReference type="AlphaFoldDB" id="A0A1W0X4M4"/>
<evidence type="ECO:0000313" key="6">
    <source>
        <dbReference type="Proteomes" id="UP000192578"/>
    </source>
</evidence>
<dbReference type="SMART" id="SM00949">
    <property type="entry name" value="PAZ"/>
    <property type="match status" value="1"/>
</dbReference>
<dbReference type="Proteomes" id="UP000192578">
    <property type="component" value="Unassembled WGS sequence"/>
</dbReference>
<dbReference type="Gene3D" id="3.30.420.10">
    <property type="entry name" value="Ribonuclease H-like superfamily/Ribonuclease H"/>
    <property type="match status" value="1"/>
</dbReference>
<evidence type="ECO:0000256" key="1">
    <source>
        <dbReference type="RuleBase" id="RU361178"/>
    </source>
</evidence>
<organism evidence="5 6">
    <name type="scientific">Hypsibius exemplaris</name>
    <name type="common">Freshwater tardigrade</name>
    <dbReference type="NCBI Taxonomy" id="2072580"/>
    <lineage>
        <taxon>Eukaryota</taxon>
        <taxon>Metazoa</taxon>
        <taxon>Ecdysozoa</taxon>
        <taxon>Tardigrada</taxon>
        <taxon>Eutardigrada</taxon>
        <taxon>Parachela</taxon>
        <taxon>Hypsibioidea</taxon>
        <taxon>Hypsibiidae</taxon>
        <taxon>Hypsibius</taxon>
    </lineage>
</organism>
<dbReference type="PANTHER" id="PTHR22891">
    <property type="entry name" value="EUKARYOTIC TRANSLATION INITIATION FACTOR 2C"/>
    <property type="match status" value="1"/>
</dbReference>
<dbReference type="InterPro" id="IPR012337">
    <property type="entry name" value="RNaseH-like_sf"/>
</dbReference>
<comment type="similarity">
    <text evidence="1">Belongs to the argonaute family.</text>
</comment>
<accession>A0A1W0X4M4</accession>
<dbReference type="InterPro" id="IPR003100">
    <property type="entry name" value="PAZ_dom"/>
</dbReference>
<gene>
    <name evidence="5" type="ORF">BV898_03804</name>
</gene>
<feature type="compositionally biased region" description="Low complexity" evidence="2">
    <location>
        <begin position="59"/>
        <end position="70"/>
    </location>
</feature>
<dbReference type="PROSITE" id="PS50822">
    <property type="entry name" value="PIWI"/>
    <property type="match status" value="1"/>
</dbReference>